<feature type="compositionally biased region" description="Basic and acidic residues" evidence="1">
    <location>
        <begin position="94"/>
        <end position="103"/>
    </location>
</feature>
<evidence type="ECO:0000313" key="3">
    <source>
        <dbReference type="Proteomes" id="UP000676336"/>
    </source>
</evidence>
<dbReference type="AlphaFoldDB" id="A0A8S3J4D2"/>
<sequence>MFEKSQQRPQQRKRCRSEAYLVSPCFACLSAQIPRMEETASVDDTAKTALTTSVNRGTDTNDSSRHDGSNETTVRSSRWPTLLKTSNSINRLTPTDEKAQRSQ</sequence>
<proteinExistence type="predicted"/>
<reference evidence="2" key="1">
    <citation type="submission" date="2021-02" db="EMBL/GenBank/DDBJ databases">
        <authorList>
            <person name="Nowell W R."/>
        </authorList>
    </citation>
    <scope>NUCLEOTIDE SEQUENCE</scope>
</reference>
<dbReference type="Proteomes" id="UP000676336">
    <property type="component" value="Unassembled WGS sequence"/>
</dbReference>
<feature type="compositionally biased region" description="Polar residues" evidence="1">
    <location>
        <begin position="70"/>
        <end position="93"/>
    </location>
</feature>
<feature type="compositionally biased region" description="Polar residues" evidence="1">
    <location>
        <begin position="48"/>
        <end position="61"/>
    </location>
</feature>
<protein>
    <submittedName>
        <fullName evidence="2">Uncharacterized protein</fullName>
    </submittedName>
</protein>
<evidence type="ECO:0000256" key="1">
    <source>
        <dbReference type="SAM" id="MobiDB-lite"/>
    </source>
</evidence>
<evidence type="ECO:0000313" key="2">
    <source>
        <dbReference type="EMBL" id="CAF5210498.1"/>
    </source>
</evidence>
<comment type="caution">
    <text evidence="2">The sequence shown here is derived from an EMBL/GenBank/DDBJ whole genome shotgun (WGS) entry which is preliminary data.</text>
</comment>
<name>A0A8S3J4D2_9BILA</name>
<gene>
    <name evidence="2" type="ORF">SMN809_LOCUS78201</name>
</gene>
<feature type="region of interest" description="Disordered" evidence="1">
    <location>
        <begin position="37"/>
        <end position="103"/>
    </location>
</feature>
<organism evidence="2 3">
    <name type="scientific">Rotaria magnacalcarata</name>
    <dbReference type="NCBI Taxonomy" id="392030"/>
    <lineage>
        <taxon>Eukaryota</taxon>
        <taxon>Metazoa</taxon>
        <taxon>Spiralia</taxon>
        <taxon>Gnathifera</taxon>
        <taxon>Rotifera</taxon>
        <taxon>Eurotatoria</taxon>
        <taxon>Bdelloidea</taxon>
        <taxon>Philodinida</taxon>
        <taxon>Philodinidae</taxon>
        <taxon>Rotaria</taxon>
    </lineage>
</organism>
<accession>A0A8S3J4D2</accession>
<dbReference type="EMBL" id="CAJOBI010339236">
    <property type="protein sequence ID" value="CAF5210498.1"/>
    <property type="molecule type" value="Genomic_DNA"/>
</dbReference>
<feature type="non-terminal residue" evidence="2">
    <location>
        <position position="1"/>
    </location>
</feature>